<dbReference type="AlphaFoldDB" id="A0A0A4A8L6"/>
<feature type="transmembrane region" description="Helical" evidence="6">
    <location>
        <begin position="330"/>
        <end position="352"/>
    </location>
</feature>
<comment type="subcellular location">
    <subcellularLocation>
        <location evidence="1">Cell membrane</location>
        <topology evidence="1">Multi-pass membrane protein</topology>
    </subcellularLocation>
</comment>
<dbReference type="NCBIfam" id="TIGR00361">
    <property type="entry name" value="ComEC_Rec2"/>
    <property type="match status" value="1"/>
</dbReference>
<evidence type="ECO:0000259" key="7">
    <source>
        <dbReference type="SMART" id="SM00849"/>
    </source>
</evidence>
<keyword evidence="9" id="KW-1185">Reference proteome</keyword>
<dbReference type="PANTHER" id="PTHR30619:SF1">
    <property type="entry name" value="RECOMBINATION PROTEIN 2"/>
    <property type="match status" value="1"/>
</dbReference>
<keyword evidence="5 6" id="KW-0472">Membrane</keyword>
<dbReference type="GO" id="GO:0005886">
    <property type="term" value="C:plasma membrane"/>
    <property type="evidence" value="ECO:0007669"/>
    <property type="project" value="UniProtKB-SubCell"/>
</dbReference>
<feature type="transmembrane region" description="Helical" evidence="6">
    <location>
        <begin position="289"/>
        <end position="310"/>
    </location>
</feature>
<protein>
    <submittedName>
        <fullName evidence="8">Competence protein ComEC</fullName>
    </submittedName>
</protein>
<dbReference type="EMBL" id="JRUQ01000029">
    <property type="protein sequence ID" value="KGT94183.1"/>
    <property type="molecule type" value="Genomic_DNA"/>
</dbReference>
<evidence type="ECO:0000313" key="8">
    <source>
        <dbReference type="EMBL" id="KGT94183.1"/>
    </source>
</evidence>
<dbReference type="RefSeq" id="WP_034891752.1">
    <property type="nucleotide sequence ID" value="NZ_JRUQ01000029.1"/>
</dbReference>
<reference evidence="8 9" key="1">
    <citation type="submission" date="2014-10" db="EMBL/GenBank/DDBJ databases">
        <title>Genome sequence of Erwinia typographi M043b.</title>
        <authorList>
            <person name="Chan K.-G."/>
            <person name="Tan W.-S."/>
        </authorList>
    </citation>
    <scope>NUCLEOTIDE SEQUENCE [LARGE SCALE GENOMIC DNA]</scope>
    <source>
        <strain evidence="8 9">M043b</strain>
    </source>
</reference>
<keyword evidence="2" id="KW-1003">Cell membrane</keyword>
<dbReference type="SMART" id="SM00849">
    <property type="entry name" value="Lactamase_B"/>
    <property type="match status" value="1"/>
</dbReference>
<comment type="caution">
    <text evidence="8">The sequence shown here is derived from an EMBL/GenBank/DDBJ whole genome shotgun (WGS) entry which is preliminary data.</text>
</comment>
<dbReference type="STRING" id="371042.NG99_10050"/>
<dbReference type="InterPro" id="IPR036866">
    <property type="entry name" value="RibonucZ/Hydroxyglut_hydro"/>
</dbReference>
<sequence length="754" mass="84131">MPYSLSRLAMWVLIATLPLTLLPRLPAASDDLWLILPALALLQLRWRWTTDLALMLLLFLWAVIAGRTLTEQIDALSGKTPDVTVGVEAVLADAQRVKLRIVSVAGNIVFPPIYATVGTEGVNQPLCPGQRWQATLNLKPVHARLNEGGFDSQRFALANSTPLTGRFIAFAPLDTACSWRDRLIQKSREYYGERPWQAILSALAFGERGEISREMTQLLRETGTAHLMAISGMHISLAASVGWLFARGLQLGFRVAWIGYRFPLFCSLLLALVYCWLAGANPPAVRALLALSIWAGLRVAGVRCSSWQVWRLCIGGILFFDPLSVLSYSLWLSGGAVAGLLLWFQWFPLPAIFRGKKRWLPVQLLHLQLGIFLLLMPAQLAIFHGISLSALLANIWAVPLVTLLTVPLLLAALALLPFAGASQLLWWLADRSLELVFVPLSYLPAGWLPLDKRALWAGGLVWLLLLSWRFSWWRSSPASVITLCLSIACGRLSVVQPLWRLDMLDIGHGLAVVISSRGEALVYDTGNRWPGGSAAESQILPWLNWQGLQVRHIVLSHEHLDHIGGLESLQQAFPEALVHSGLGWKGHLPCRRGVSWRWQELSFQALWPPPGEDKTGNNQSCVLSVSDGKWRVLLTGDLEAKAEYQLVQLDREALRADILQVPHHGSGTSSVPPLLRAVRGRVALASAARYSAWKLPAKRVVDRYKNHHYIWHDTALEGQVSVKFFDTFWQVSGLRAQIMSRWYHPWFGVPRYSR</sequence>
<gene>
    <name evidence="8" type="ORF">NG99_10050</name>
</gene>
<dbReference type="InterPro" id="IPR004477">
    <property type="entry name" value="ComEC_N"/>
</dbReference>
<feature type="transmembrane region" description="Helical" evidence="6">
    <location>
        <begin position="395"/>
        <end position="416"/>
    </location>
</feature>
<dbReference type="InterPro" id="IPR004797">
    <property type="entry name" value="Competence_ComEC/Rec2"/>
</dbReference>
<dbReference type="NCBIfam" id="NF008580">
    <property type="entry name" value="PRK11539.1"/>
    <property type="match status" value="1"/>
</dbReference>
<keyword evidence="3 6" id="KW-0812">Transmembrane</keyword>
<accession>A0A0A4A8L6</accession>
<evidence type="ECO:0000256" key="2">
    <source>
        <dbReference type="ARBA" id="ARBA00022475"/>
    </source>
</evidence>
<dbReference type="InterPro" id="IPR025405">
    <property type="entry name" value="DUF4131"/>
</dbReference>
<organism evidence="8 9">
    <name type="scientific">Erwinia typographi</name>
    <dbReference type="NCBI Taxonomy" id="371042"/>
    <lineage>
        <taxon>Bacteria</taxon>
        <taxon>Pseudomonadati</taxon>
        <taxon>Pseudomonadota</taxon>
        <taxon>Gammaproteobacteria</taxon>
        <taxon>Enterobacterales</taxon>
        <taxon>Erwiniaceae</taxon>
        <taxon>Erwinia</taxon>
    </lineage>
</organism>
<dbReference type="SUPFAM" id="SSF56281">
    <property type="entry name" value="Metallo-hydrolase/oxidoreductase"/>
    <property type="match status" value="1"/>
</dbReference>
<feature type="transmembrane region" description="Helical" evidence="6">
    <location>
        <begin position="364"/>
        <end position="383"/>
    </location>
</feature>
<feature type="domain" description="Metallo-beta-lactamase" evidence="7">
    <location>
        <begin position="508"/>
        <end position="689"/>
    </location>
</feature>
<dbReference type="Pfam" id="PF00753">
    <property type="entry name" value="Lactamase_B"/>
    <property type="match status" value="1"/>
</dbReference>
<evidence type="ECO:0000313" key="9">
    <source>
        <dbReference type="Proteomes" id="UP000030351"/>
    </source>
</evidence>
<evidence type="ECO:0000256" key="6">
    <source>
        <dbReference type="SAM" id="Phobius"/>
    </source>
</evidence>
<dbReference type="eggNOG" id="COG0658">
    <property type="taxonomic scope" value="Bacteria"/>
</dbReference>
<evidence type="ECO:0000256" key="1">
    <source>
        <dbReference type="ARBA" id="ARBA00004651"/>
    </source>
</evidence>
<keyword evidence="4 6" id="KW-1133">Transmembrane helix</keyword>
<dbReference type="eggNOG" id="COG2333">
    <property type="taxonomic scope" value="Bacteria"/>
</dbReference>
<dbReference type="InterPro" id="IPR052159">
    <property type="entry name" value="Competence_DNA_uptake"/>
</dbReference>
<proteinExistence type="predicted"/>
<feature type="transmembrane region" description="Helical" evidence="6">
    <location>
        <begin position="225"/>
        <end position="246"/>
    </location>
</feature>
<dbReference type="OrthoDB" id="9761531at2"/>
<dbReference type="Proteomes" id="UP000030351">
    <property type="component" value="Unassembled WGS sequence"/>
</dbReference>
<name>A0A0A4A8L6_9GAMM</name>
<evidence type="ECO:0000256" key="4">
    <source>
        <dbReference type="ARBA" id="ARBA00022989"/>
    </source>
</evidence>
<dbReference type="CDD" id="cd07731">
    <property type="entry name" value="ComA-like_MBL-fold"/>
    <property type="match status" value="1"/>
</dbReference>
<dbReference type="PANTHER" id="PTHR30619">
    <property type="entry name" value="DNA INTERNALIZATION/COMPETENCE PROTEIN COMEC/REC2"/>
    <property type="match status" value="1"/>
</dbReference>
<feature type="transmembrane region" description="Helical" evidence="6">
    <location>
        <begin position="258"/>
        <end position="277"/>
    </location>
</feature>
<dbReference type="Pfam" id="PF13567">
    <property type="entry name" value="DUF4131"/>
    <property type="match status" value="1"/>
</dbReference>
<dbReference type="Pfam" id="PF03772">
    <property type="entry name" value="Competence"/>
    <property type="match status" value="1"/>
</dbReference>
<dbReference type="GO" id="GO:0030420">
    <property type="term" value="P:establishment of competence for transformation"/>
    <property type="evidence" value="ECO:0007669"/>
    <property type="project" value="InterPro"/>
</dbReference>
<dbReference type="NCBIfam" id="TIGR00360">
    <property type="entry name" value="ComEC_N-term"/>
    <property type="match status" value="1"/>
</dbReference>
<dbReference type="Gene3D" id="3.60.15.10">
    <property type="entry name" value="Ribonuclease Z/Hydroxyacylglutathione hydrolase-like"/>
    <property type="match status" value="1"/>
</dbReference>
<evidence type="ECO:0000256" key="5">
    <source>
        <dbReference type="ARBA" id="ARBA00023136"/>
    </source>
</evidence>
<dbReference type="InterPro" id="IPR001279">
    <property type="entry name" value="Metallo-B-lactamas"/>
</dbReference>
<evidence type="ECO:0000256" key="3">
    <source>
        <dbReference type="ARBA" id="ARBA00022692"/>
    </source>
</evidence>
<dbReference type="InterPro" id="IPR035681">
    <property type="entry name" value="ComA-like_MBL"/>
</dbReference>